<evidence type="ECO:0000256" key="3">
    <source>
        <dbReference type="ARBA" id="ARBA00022793"/>
    </source>
</evidence>
<feature type="binding site" evidence="12">
    <location>
        <position position="389"/>
    </location>
    <ligand>
        <name>substrate</name>
    </ligand>
</feature>
<feature type="binding site" evidence="12">
    <location>
        <position position="247"/>
    </location>
    <ligand>
        <name>pyridoxal 5'-phosphate</name>
        <dbReference type="ChEBI" id="CHEBI:597326"/>
    </ligand>
</feature>
<comment type="pathway">
    <text evidence="8 12 14">Amino-acid biosynthesis; L-lysine biosynthesis via DAP pathway; L-lysine from DL-2,6-diaminopimelate: step 1/1.</text>
</comment>
<dbReference type="PRINTS" id="PR01179">
    <property type="entry name" value="ODADCRBXLASE"/>
</dbReference>
<dbReference type="Pfam" id="PF02784">
    <property type="entry name" value="Orn_Arg_deC_N"/>
    <property type="match status" value="1"/>
</dbReference>
<dbReference type="PRINTS" id="PR01181">
    <property type="entry name" value="DAPDCRBXLASE"/>
</dbReference>
<dbReference type="InterPro" id="IPR009006">
    <property type="entry name" value="Ala_racemase/Decarboxylase_C"/>
</dbReference>
<organism evidence="16 17">
    <name type="scientific">Clostridium liquoris</name>
    <dbReference type="NCBI Taxonomy" id="1289519"/>
    <lineage>
        <taxon>Bacteria</taxon>
        <taxon>Bacillati</taxon>
        <taxon>Bacillota</taxon>
        <taxon>Clostridia</taxon>
        <taxon>Eubacteriales</taxon>
        <taxon>Clostridiaceae</taxon>
        <taxon>Clostridium</taxon>
    </lineage>
</organism>
<comment type="catalytic activity">
    <reaction evidence="7 12 14">
        <text>meso-2,6-diaminopimelate + H(+) = L-lysine + CO2</text>
        <dbReference type="Rhea" id="RHEA:15101"/>
        <dbReference type="ChEBI" id="CHEBI:15378"/>
        <dbReference type="ChEBI" id="CHEBI:16526"/>
        <dbReference type="ChEBI" id="CHEBI:32551"/>
        <dbReference type="ChEBI" id="CHEBI:57791"/>
        <dbReference type="EC" id="4.1.1.20"/>
    </reaction>
</comment>
<dbReference type="InterPro" id="IPR022644">
    <property type="entry name" value="De-COase2_N"/>
</dbReference>
<dbReference type="GO" id="GO:0008836">
    <property type="term" value="F:diaminopimelate decarboxylase activity"/>
    <property type="evidence" value="ECO:0007669"/>
    <property type="project" value="UniProtKB-UniRule"/>
</dbReference>
<comment type="similarity">
    <text evidence="9 12">Belongs to the Orn/Lys/Arg decarboxylase class-II family. LysA subfamily.</text>
</comment>
<evidence type="ECO:0000259" key="15">
    <source>
        <dbReference type="Pfam" id="PF02784"/>
    </source>
</evidence>
<keyword evidence="17" id="KW-1185">Reference proteome</keyword>
<dbReference type="CDD" id="cd06828">
    <property type="entry name" value="PLPDE_III_DapDC"/>
    <property type="match status" value="1"/>
</dbReference>
<feature type="binding site" evidence="12">
    <location>
        <position position="361"/>
    </location>
    <ligand>
        <name>substrate</name>
    </ligand>
</feature>
<dbReference type="AlphaFoldDB" id="A0A2T0B2V0"/>
<dbReference type="FunFam" id="3.20.20.10:FF:000003">
    <property type="entry name" value="Diaminopimelate decarboxylase"/>
    <property type="match status" value="1"/>
</dbReference>
<gene>
    <name evidence="12 16" type="primary">lysA</name>
    <name evidence="16" type="ORF">CLLI_18550</name>
</gene>
<dbReference type="EC" id="4.1.1.20" evidence="10 12"/>
<dbReference type="UniPathway" id="UPA00034">
    <property type="reaction ID" value="UER00027"/>
</dbReference>
<name>A0A2T0B2V0_9CLOT</name>
<comment type="cofactor">
    <cofactor evidence="1 12 13 14">
        <name>pyridoxal 5'-phosphate</name>
        <dbReference type="ChEBI" id="CHEBI:597326"/>
    </cofactor>
</comment>
<evidence type="ECO:0000256" key="1">
    <source>
        <dbReference type="ARBA" id="ARBA00001933"/>
    </source>
</evidence>
<feature type="binding site" evidence="12">
    <location>
        <position position="389"/>
    </location>
    <ligand>
        <name>pyridoxal 5'-phosphate</name>
        <dbReference type="ChEBI" id="CHEBI:597326"/>
    </ligand>
</feature>
<dbReference type="InterPro" id="IPR000183">
    <property type="entry name" value="Orn/DAP/Arg_de-COase"/>
</dbReference>
<evidence type="ECO:0000256" key="7">
    <source>
        <dbReference type="ARBA" id="ARBA00050464"/>
    </source>
</evidence>
<keyword evidence="2 12" id="KW-0028">Amino-acid biosynthesis</keyword>
<dbReference type="GO" id="GO:0009089">
    <property type="term" value="P:lysine biosynthetic process via diaminopimelate"/>
    <property type="evidence" value="ECO:0007669"/>
    <property type="project" value="UniProtKB-UniRule"/>
</dbReference>
<dbReference type="PANTHER" id="PTHR43727">
    <property type="entry name" value="DIAMINOPIMELATE DECARBOXYLASE"/>
    <property type="match status" value="1"/>
</dbReference>
<keyword evidence="3 12" id="KW-0210">Decarboxylase</keyword>
<evidence type="ECO:0000256" key="6">
    <source>
        <dbReference type="ARBA" id="ARBA00023239"/>
    </source>
</evidence>
<dbReference type="Gene3D" id="3.20.20.10">
    <property type="entry name" value="Alanine racemase"/>
    <property type="match status" value="1"/>
</dbReference>
<dbReference type="SUPFAM" id="SSF50621">
    <property type="entry name" value="Alanine racemase C-terminal domain-like"/>
    <property type="match status" value="1"/>
</dbReference>
<evidence type="ECO:0000256" key="8">
    <source>
        <dbReference type="ARBA" id="ARBA00060643"/>
    </source>
</evidence>
<feature type="binding site" evidence="12">
    <location>
        <begin position="289"/>
        <end position="292"/>
    </location>
    <ligand>
        <name>pyridoxal 5'-phosphate</name>
        <dbReference type="ChEBI" id="CHEBI:597326"/>
    </ligand>
</feature>
<evidence type="ECO:0000256" key="2">
    <source>
        <dbReference type="ARBA" id="ARBA00022605"/>
    </source>
</evidence>
<dbReference type="InterPro" id="IPR029066">
    <property type="entry name" value="PLP-binding_barrel"/>
</dbReference>
<evidence type="ECO:0000256" key="14">
    <source>
        <dbReference type="RuleBase" id="RU003738"/>
    </source>
</evidence>
<evidence type="ECO:0000256" key="10">
    <source>
        <dbReference type="ARBA" id="ARBA00066427"/>
    </source>
</evidence>
<evidence type="ECO:0000256" key="11">
    <source>
        <dbReference type="ARBA" id="ARBA00074972"/>
    </source>
</evidence>
<comment type="subunit">
    <text evidence="12">Homodimer.</text>
</comment>
<proteinExistence type="inferred from homology"/>
<evidence type="ECO:0000256" key="4">
    <source>
        <dbReference type="ARBA" id="ARBA00022898"/>
    </source>
</evidence>
<evidence type="ECO:0000313" key="17">
    <source>
        <dbReference type="Proteomes" id="UP000239706"/>
    </source>
</evidence>
<evidence type="ECO:0000313" key="16">
    <source>
        <dbReference type="EMBL" id="PRR78186.1"/>
    </source>
</evidence>
<dbReference type="OrthoDB" id="9802241at2"/>
<dbReference type="EMBL" id="PVXO01000050">
    <property type="protein sequence ID" value="PRR78186.1"/>
    <property type="molecule type" value="Genomic_DNA"/>
</dbReference>
<reference evidence="16 17" key="1">
    <citation type="submission" date="2018-03" db="EMBL/GenBank/DDBJ databases">
        <title>Genome sequence of Clostridium liquoris DSM 100320.</title>
        <authorList>
            <person name="Poehlein A."/>
            <person name="Daniel R."/>
        </authorList>
    </citation>
    <scope>NUCLEOTIDE SEQUENCE [LARGE SCALE GENOMIC DNA]</scope>
    <source>
        <strain evidence="16 17">DSM 100320</strain>
    </source>
</reference>
<evidence type="ECO:0000256" key="5">
    <source>
        <dbReference type="ARBA" id="ARBA00023154"/>
    </source>
</evidence>
<comment type="caution">
    <text evidence="16">The sequence shown here is derived from an EMBL/GenBank/DDBJ whole genome shotgun (WGS) entry which is preliminary data.</text>
</comment>
<dbReference type="GO" id="GO:0030170">
    <property type="term" value="F:pyridoxal phosphate binding"/>
    <property type="evidence" value="ECO:0007669"/>
    <property type="project" value="UniProtKB-UniRule"/>
</dbReference>
<feature type="active site" description="Proton donor" evidence="13">
    <location>
        <position position="360"/>
    </location>
</feature>
<accession>A0A2T0B2V0</accession>
<evidence type="ECO:0000256" key="12">
    <source>
        <dbReference type="HAMAP-Rule" id="MF_02120"/>
    </source>
</evidence>
<feature type="modified residue" description="N6-(pyridoxal phosphate)lysine" evidence="12 13">
    <location>
        <position position="65"/>
    </location>
</feature>
<protein>
    <recommendedName>
        <fullName evidence="11 12">Diaminopimelate decarboxylase</fullName>
        <shortName evidence="12">DAP decarboxylase</shortName>
        <shortName evidence="12">DAPDC</shortName>
        <ecNumber evidence="10 12">4.1.1.20</ecNumber>
    </recommendedName>
</protein>
<keyword evidence="6 12" id="KW-0456">Lyase</keyword>
<comment type="function">
    <text evidence="12">Specifically catalyzes the decarboxylation of meso-diaminopimelate (meso-DAP) to L-lysine.</text>
</comment>
<feature type="domain" description="Orn/DAP/Arg decarboxylase 2 N-terminal" evidence="15">
    <location>
        <begin position="40"/>
        <end position="295"/>
    </location>
</feature>
<dbReference type="Gene3D" id="2.40.37.10">
    <property type="entry name" value="Lyase, Ornithine Decarboxylase, Chain A, domain 1"/>
    <property type="match status" value="1"/>
</dbReference>
<dbReference type="InterPro" id="IPR002986">
    <property type="entry name" value="DAP_deCOOHase_LysA"/>
</dbReference>
<dbReference type="RefSeq" id="WP_106063938.1">
    <property type="nucleotide sequence ID" value="NZ_PVXO01000050.1"/>
</dbReference>
<dbReference type="HAMAP" id="MF_02120">
    <property type="entry name" value="LysA"/>
    <property type="match status" value="1"/>
</dbReference>
<dbReference type="Proteomes" id="UP000239706">
    <property type="component" value="Unassembled WGS sequence"/>
</dbReference>
<dbReference type="PANTHER" id="PTHR43727:SF2">
    <property type="entry name" value="GROUP IV DECARBOXYLASE"/>
    <property type="match status" value="1"/>
</dbReference>
<dbReference type="NCBIfam" id="TIGR01048">
    <property type="entry name" value="lysA"/>
    <property type="match status" value="1"/>
</dbReference>
<feature type="binding site" evidence="12">
    <location>
        <position position="329"/>
    </location>
    <ligand>
        <name>substrate</name>
    </ligand>
</feature>
<keyword evidence="5 12" id="KW-0457">Lysine biosynthesis</keyword>
<keyword evidence="4 12" id="KW-0663">Pyridoxal phosphate</keyword>
<dbReference type="SUPFAM" id="SSF51419">
    <property type="entry name" value="PLP-binding barrel"/>
    <property type="match status" value="1"/>
</dbReference>
<evidence type="ECO:0000256" key="9">
    <source>
        <dbReference type="ARBA" id="ARBA00060983"/>
    </source>
</evidence>
<evidence type="ECO:0000256" key="13">
    <source>
        <dbReference type="PIRSR" id="PIRSR600183-50"/>
    </source>
</evidence>
<feature type="binding site" evidence="12">
    <location>
        <position position="292"/>
    </location>
    <ligand>
        <name>substrate</name>
    </ligand>
</feature>
<dbReference type="FunFam" id="2.40.37.10:FF:000003">
    <property type="entry name" value="Diaminopimelate decarboxylase"/>
    <property type="match status" value="1"/>
</dbReference>
<feature type="binding site" evidence="12">
    <location>
        <position position="333"/>
    </location>
    <ligand>
        <name>substrate</name>
    </ligand>
</feature>
<sequence>MRLFGSMEVKNNNLYIGGVNCVELAKKYGTPLYVFDEELIRKNCREYYDNFKVNELGNKVAYAGKAFLTIAMCQIIKEEGLNLDVVSGGELYTAMKANFPMERIYFHGNNKTLEEIEMGMELGVGRFIVDNFHEIEMINETAKRRGKIQKVLLRITPGIEAHTHKYIRTGQIDSKFGFTLLENETLRAVEQCIKSDYIDIVGLHCHIGSQIFETTPYEEEVDIMMNIIKEIKDKLNYELDELDLGGGFGIYYKEGDLPKSTEEYCNAILNRAIPKAKELNIKLPSLGIEPGRSIIGNSGITLYSIGAIKEIPEIRKYVSVDGGMTDNIRPALYNAEYECLLAGNVKDPEEQCVTISGRCCESGDILLSDVSIPECKSGDVLAVMTTGAYGYSMCSNYNKILKPAVVLVKDGRSKLICKRQSYEDLISNELTL</sequence>